<dbReference type="Pfam" id="PF04439">
    <property type="entry name" value="Adenyl_transf"/>
    <property type="match status" value="1"/>
</dbReference>
<evidence type="ECO:0000313" key="1">
    <source>
        <dbReference type="EMBL" id="SNV31576.1"/>
    </source>
</evidence>
<dbReference type="InterPro" id="IPR043519">
    <property type="entry name" value="NT_sf"/>
</dbReference>
<dbReference type="KEGG" id="ctak:4412677_00040"/>
<dbReference type="GO" id="GO:0016779">
    <property type="term" value="F:nucleotidyltransferase activity"/>
    <property type="evidence" value="ECO:0007669"/>
    <property type="project" value="UniProtKB-KW"/>
</dbReference>
<keyword evidence="2" id="KW-1185">Reference proteome</keyword>
<protein>
    <submittedName>
        <fullName evidence="1">Aminoglycoside 6-adenylyltransferase</fullName>
        <ecNumber evidence="1">2.7.7.-</ecNumber>
    </submittedName>
</protein>
<proteinExistence type="predicted"/>
<accession>A0A239WBX1</accession>
<reference evidence="1 2" key="1">
    <citation type="submission" date="2017-06" db="EMBL/GenBank/DDBJ databases">
        <authorList>
            <consortium name="Pathogen Informatics"/>
        </authorList>
    </citation>
    <scope>NUCLEOTIDE SEQUENCE [LARGE SCALE GENOMIC DNA]</scope>
    <source>
        <strain evidence="1 2">NCTC13490</strain>
    </source>
</reference>
<name>A0A239WBX1_9FLAO</name>
<dbReference type="Gene3D" id="1.20.120.330">
    <property type="entry name" value="Nucleotidyltransferases domain 2"/>
    <property type="match status" value="1"/>
</dbReference>
<dbReference type="AlphaFoldDB" id="A0A239WBX1"/>
<gene>
    <name evidence="1" type="primary">aadK</name>
    <name evidence="1" type="ORF">SAMEA4412677_00040</name>
</gene>
<dbReference type="PIRSF" id="PIRSF000812">
    <property type="entry name" value="AAD"/>
    <property type="match status" value="1"/>
</dbReference>
<dbReference type="SUPFAM" id="SSF81301">
    <property type="entry name" value="Nucleotidyltransferase"/>
    <property type="match status" value="1"/>
</dbReference>
<dbReference type="Proteomes" id="UP000215196">
    <property type="component" value="Chromosome 1"/>
</dbReference>
<dbReference type="EC" id="2.7.7.-" evidence="1"/>
<dbReference type="SUPFAM" id="SSF81631">
    <property type="entry name" value="PAP/OAS1 substrate-binding domain"/>
    <property type="match status" value="1"/>
</dbReference>
<organism evidence="1 2">
    <name type="scientific">Chryseobacterium taklimakanense</name>
    <dbReference type="NCBI Taxonomy" id="536441"/>
    <lineage>
        <taxon>Bacteria</taxon>
        <taxon>Pseudomonadati</taxon>
        <taxon>Bacteroidota</taxon>
        <taxon>Flavobacteriia</taxon>
        <taxon>Flavobacteriales</taxon>
        <taxon>Weeksellaceae</taxon>
        <taxon>Chryseobacterium group</taxon>
        <taxon>Chryseobacterium</taxon>
    </lineage>
</organism>
<sequence>MKKSAEEIKTMILNFAQLNSSIRAVYLEGSRVNPNFPPDEFQDYDVVFVVQDFENFITNDSWTNIFGEKIIEQQPETFSFGDKLDNFFSYLIIYKEGFRIDFSIIPIEKRTDFNDSLREIWLDKDGLYTNTPASSDQDYWVIKPNEKWFQEVCNEFWWVSTYVAKGLARNEIPYAIKHQEEILRPMLMQMLDWKIGIEQDFQVSTGKSGKFYPKYLSEEYYQKFLKTYSDSEKENIWKSLSIMIEIFSETAKNIAETLNFNYNLAEESNILKYLKEIRQKATQTQPQTLP</sequence>
<evidence type="ECO:0000313" key="2">
    <source>
        <dbReference type="Proteomes" id="UP000215196"/>
    </source>
</evidence>
<dbReference type="InterPro" id="IPR007530">
    <property type="entry name" value="Aminoglycoside_adenylylTfrase"/>
</dbReference>
<dbReference type="Gene3D" id="3.30.460.10">
    <property type="entry name" value="Beta Polymerase, domain 2"/>
    <property type="match status" value="1"/>
</dbReference>
<keyword evidence="1" id="KW-0808">Transferase</keyword>
<dbReference type="EMBL" id="LT906465">
    <property type="protein sequence ID" value="SNV31576.1"/>
    <property type="molecule type" value="Genomic_DNA"/>
</dbReference>
<dbReference type="RefSeq" id="WP_095069251.1">
    <property type="nucleotide sequence ID" value="NZ_LT906465.1"/>
</dbReference>
<keyword evidence="1" id="KW-0548">Nucleotidyltransferase</keyword>